<accession>A0A6P1NZN2</accession>
<evidence type="ECO:0000256" key="1">
    <source>
        <dbReference type="SAM" id="Phobius"/>
    </source>
</evidence>
<sequence>MELEEMQQAWGKLSQRVEQQETLNTQLLEKSTRQNYHSRLNRIKYSEFIGTLVCYAAAGYVSVHLTQIEGLWMQVLAVLTIVVLLVLPILSLASVRAVRAVNISVATYLETIQTFARQRIRFQKLQKINVLLGLVLLFTSLPVFASIQGKDLSQIPYLWTVMVPVGATVFLGFAYWVLKSYNKILADMEHLLTDIEK</sequence>
<dbReference type="AlphaFoldDB" id="A0A6P1NZN2"/>
<feature type="transmembrane region" description="Helical" evidence="1">
    <location>
        <begin position="48"/>
        <end position="65"/>
    </location>
</feature>
<proteinExistence type="predicted"/>
<feature type="transmembrane region" description="Helical" evidence="1">
    <location>
        <begin position="71"/>
        <end position="93"/>
    </location>
</feature>
<dbReference type="RefSeq" id="WP_160691241.1">
    <property type="nucleotide sequence ID" value="NZ_CP047897.1"/>
</dbReference>
<feature type="transmembrane region" description="Helical" evidence="1">
    <location>
        <begin position="157"/>
        <end position="178"/>
    </location>
</feature>
<dbReference type="Proteomes" id="UP000464214">
    <property type="component" value="Chromosome"/>
</dbReference>
<dbReference type="KEGG" id="nib:GU926_09425"/>
<keyword evidence="1" id="KW-0812">Transmembrane</keyword>
<feature type="transmembrane region" description="Helical" evidence="1">
    <location>
        <begin position="128"/>
        <end position="145"/>
    </location>
</feature>
<keyword evidence="1" id="KW-1133">Transmembrane helix</keyword>
<gene>
    <name evidence="2" type="ORF">GU926_09425</name>
</gene>
<keyword evidence="3" id="KW-1185">Reference proteome</keyword>
<keyword evidence="1" id="KW-0472">Membrane</keyword>
<name>A0A6P1NZN2_9BACT</name>
<evidence type="ECO:0000313" key="2">
    <source>
        <dbReference type="EMBL" id="QHL87645.1"/>
    </source>
</evidence>
<protein>
    <submittedName>
        <fullName evidence="2">Uncharacterized protein</fullName>
    </submittedName>
</protein>
<reference evidence="2 3" key="1">
    <citation type="submission" date="2020-01" db="EMBL/GenBank/DDBJ databases">
        <authorList>
            <person name="Kim M."/>
        </authorList>
    </citation>
    <scope>NUCLEOTIDE SEQUENCE [LARGE SCALE GENOMIC DNA]</scope>
    <source>
        <strain evidence="2 3">BT10</strain>
    </source>
</reference>
<organism evidence="2 3">
    <name type="scientific">Nibribacter ruber</name>
    <dbReference type="NCBI Taxonomy" id="2698458"/>
    <lineage>
        <taxon>Bacteria</taxon>
        <taxon>Pseudomonadati</taxon>
        <taxon>Bacteroidota</taxon>
        <taxon>Cytophagia</taxon>
        <taxon>Cytophagales</taxon>
        <taxon>Hymenobacteraceae</taxon>
        <taxon>Nibribacter</taxon>
    </lineage>
</organism>
<evidence type="ECO:0000313" key="3">
    <source>
        <dbReference type="Proteomes" id="UP000464214"/>
    </source>
</evidence>
<dbReference type="EMBL" id="CP047897">
    <property type="protein sequence ID" value="QHL87645.1"/>
    <property type="molecule type" value="Genomic_DNA"/>
</dbReference>